<dbReference type="RefSeq" id="WP_172353250.1">
    <property type="nucleotide sequence ID" value="NZ_CP053661.1"/>
</dbReference>
<dbReference type="InterPro" id="IPR050128">
    <property type="entry name" value="Sulfate_adenylyltrnsfr_sub2"/>
</dbReference>
<gene>
    <name evidence="2" type="ORF">HPC62_00300</name>
</gene>
<dbReference type="Proteomes" id="UP000505210">
    <property type="component" value="Chromosome"/>
</dbReference>
<dbReference type="GO" id="GO:0003824">
    <property type="term" value="F:catalytic activity"/>
    <property type="evidence" value="ECO:0007669"/>
    <property type="project" value="InterPro"/>
</dbReference>
<proteinExistence type="predicted"/>
<sequence length="398" mass="44892">MNPLSLFEEERLTLSKSIALSVESLCHCGSLYKHWAVSFSGGKDSSATVTLIAHLIETGQIPRPKTLTILYADTRQELPPLHLAALEILKELERRGFATRVVLPALDYRYFVYMLGRGVPPPSNTFRWCTPKLKVMSMERELEVLRQERGEKFLMMTGVRIGESAARDQRIALSCTKDGGECGQGWFQQSTSEAIADMLAPIVHWRVCHVWDWLVKADVELGFPTFEIAKVYGQDVSDGEEPINARTGCIGCPLVQKDAALDRVVAQPEWAYLAPLQRLRPLYWEIKKPQYRHRKHGEVNKDGSLAAKQNRLGPLTLEARRWMLAQVLGIQAEVNQTAERLGRPTLSLINDEELTRIEELIAAGTYPDKWDGTEPHGDAWLPEILPDGSVQPLLFDRL</sequence>
<feature type="domain" description="Phosphoadenosine phosphosulphate reductase" evidence="1">
    <location>
        <begin position="36"/>
        <end position="220"/>
    </location>
</feature>
<keyword evidence="3" id="KW-1185">Reference proteome</keyword>
<evidence type="ECO:0000313" key="2">
    <source>
        <dbReference type="EMBL" id="QKD80818.1"/>
    </source>
</evidence>
<protein>
    <submittedName>
        <fullName evidence="2">Phosphoadenosine phosphosulfate reductase family protein</fullName>
    </submittedName>
</protein>
<dbReference type="Pfam" id="PF01507">
    <property type="entry name" value="PAPS_reduct"/>
    <property type="match status" value="1"/>
</dbReference>
<dbReference type="PANTHER" id="PTHR43196">
    <property type="entry name" value="SULFATE ADENYLYLTRANSFERASE SUBUNIT 2"/>
    <property type="match status" value="1"/>
</dbReference>
<dbReference type="KEGG" id="theu:HPC62_00300"/>
<accession>A0A6M8B351</accession>
<dbReference type="InterPro" id="IPR002500">
    <property type="entry name" value="PAPS_reduct_dom"/>
</dbReference>
<dbReference type="EMBL" id="CP053661">
    <property type="protein sequence ID" value="QKD80818.1"/>
    <property type="molecule type" value="Genomic_DNA"/>
</dbReference>
<name>A0A6M8B351_9CYAN</name>
<reference evidence="2 3" key="1">
    <citation type="submission" date="2020-05" db="EMBL/GenBank/DDBJ databases">
        <title>Complete genome sequence of of a novel Thermoleptolyngbya strain isolated from hot springs of Ganzi, Sichuan China.</title>
        <authorList>
            <person name="Tang J."/>
            <person name="Daroch M."/>
            <person name="Li L."/>
            <person name="Waleron K."/>
            <person name="Waleron M."/>
            <person name="Waleron M."/>
        </authorList>
    </citation>
    <scope>NUCLEOTIDE SEQUENCE [LARGE SCALE GENOMIC DNA]</scope>
    <source>
        <strain evidence="2 3">PKUAC-SCTA183</strain>
    </source>
</reference>
<dbReference type="AlphaFoldDB" id="A0A6M8B351"/>
<dbReference type="Gene3D" id="3.40.50.620">
    <property type="entry name" value="HUPs"/>
    <property type="match status" value="1"/>
</dbReference>
<evidence type="ECO:0000313" key="3">
    <source>
        <dbReference type="Proteomes" id="UP000505210"/>
    </source>
</evidence>
<dbReference type="PANTHER" id="PTHR43196:SF2">
    <property type="entry name" value="PHOSPHOADENOSINE PHOSPHOSULFATE REDUCTASE"/>
    <property type="match status" value="1"/>
</dbReference>
<evidence type="ECO:0000259" key="1">
    <source>
        <dbReference type="Pfam" id="PF01507"/>
    </source>
</evidence>
<dbReference type="SUPFAM" id="SSF52402">
    <property type="entry name" value="Adenine nucleotide alpha hydrolases-like"/>
    <property type="match status" value="1"/>
</dbReference>
<dbReference type="InterPro" id="IPR014729">
    <property type="entry name" value="Rossmann-like_a/b/a_fold"/>
</dbReference>
<organism evidence="2 3">
    <name type="scientific">Thermoleptolyngbya sichuanensis A183</name>
    <dbReference type="NCBI Taxonomy" id="2737172"/>
    <lineage>
        <taxon>Bacteria</taxon>
        <taxon>Bacillati</taxon>
        <taxon>Cyanobacteriota</taxon>
        <taxon>Cyanophyceae</taxon>
        <taxon>Oculatellales</taxon>
        <taxon>Oculatellaceae</taxon>
        <taxon>Thermoleptolyngbya</taxon>
        <taxon>Thermoleptolyngbya sichuanensis</taxon>
    </lineage>
</organism>